<feature type="compositionally biased region" description="Basic and acidic residues" evidence="3">
    <location>
        <begin position="830"/>
        <end position="842"/>
    </location>
</feature>
<feature type="compositionally biased region" description="Polar residues" evidence="3">
    <location>
        <begin position="51"/>
        <end position="60"/>
    </location>
</feature>
<feature type="region of interest" description="Disordered" evidence="3">
    <location>
        <begin position="816"/>
        <end position="844"/>
    </location>
</feature>
<dbReference type="PANTHER" id="PTHR47936">
    <property type="entry name" value="PPR_LONG DOMAIN-CONTAINING PROTEIN"/>
    <property type="match status" value="1"/>
</dbReference>
<feature type="repeat" description="PPR" evidence="2">
    <location>
        <begin position="607"/>
        <end position="641"/>
    </location>
</feature>
<name>D8LB51_ECTSI</name>
<keyword evidence="1" id="KW-0677">Repeat</keyword>
<dbReference type="Pfam" id="PF01535">
    <property type="entry name" value="PPR"/>
    <property type="match status" value="3"/>
</dbReference>
<evidence type="ECO:0000259" key="4">
    <source>
        <dbReference type="PROSITE" id="PS50800"/>
    </source>
</evidence>
<sequence length="915" mass="95725">MTTTADIIMGVVPGGNTAAAVVQEAGRWVTQPLTTTAFAATTPATPRLFSSSSIRSTATRVGSWGGESGYDYADGSSGSREPRRGGRGGRFSGRGGRGRGNRGGGRGRAREEWQGSSAASGRGGRGRGGGGGRDSYFSRGGRTGEERWGGGGGRFSRGGGRGRFGRGGGGRGRGGAGWGRLDPQTVEKGKMLAARIKELAKARDFEGMLEALEEGPKNAIVCTVAITCLGQAGKWREAVEVLDGMGKGGDGSDRPDAFAYAATINACGKAGRPVEAVALLTEMPTRRVKPDVVCFGSAIFALGEVAGTQNRSTWGRKGADEGGEGGDKPIASAVADPKPTRAHEKALELIQEMRREGPSPNSQCYASAITACARAHDPRSAMRLLADMREDGVPPNDVVLNAAVDACGKGDAPDEALKLLRGMEKAYGVKPNTVTFNSAISGLSRAGRAREAKALLNEMSERGLKPDNFSFNAAMQGFAAAGDPRNTASLSDEMKSRGIGMDVVSYGTAVSACAKAGDVKGALKLLKEMQEAGVEPNTVVYNSALDACGRAGKPKVAEKLLRKMGETGVVRDATSYTGAIVACSRNGDGDKALEWLETMSKEGIAPEAITYNYAMAACGRSGNDRQAEWLLNEMRGQGVTPNRISYSAAMFALGKAGRLPDVLSLLEEMHREGVEADEVTYHIAVDAASIARDLGCAMDLFREMRARGLPVTKRRVEYIQAKISGGGGGRSGGGRKNDRSRVQERTKAEDVVATTLRAGADFLEELRQRFAVETEELASDSDLDLLADDVLLAGAISSGEVKTNGEAGAATTSVDVTGAVGDSPVSGVDGDDRTSEDGRSEADETVAEIADEAVRGDISEQGEEDTNKAQLVLEGFKAMKVTDLKVELKGRGLRVSGNKAELLARLEEALQQPAA</sequence>
<dbReference type="EMBL" id="FN649726">
    <property type="protein sequence ID" value="CBN76560.1"/>
    <property type="molecule type" value="Genomic_DNA"/>
</dbReference>
<feature type="repeat" description="PPR" evidence="2">
    <location>
        <begin position="677"/>
        <end position="711"/>
    </location>
</feature>
<feature type="repeat" description="PPR" evidence="2">
    <location>
        <begin position="467"/>
        <end position="501"/>
    </location>
</feature>
<protein>
    <recommendedName>
        <fullName evidence="4">SAP domain-containing protein</fullName>
    </recommendedName>
</protein>
<dbReference type="Pfam" id="PF02037">
    <property type="entry name" value="SAP"/>
    <property type="match status" value="1"/>
</dbReference>
<dbReference type="InterPro" id="IPR002885">
    <property type="entry name" value="PPR_rpt"/>
</dbReference>
<dbReference type="InterPro" id="IPR033443">
    <property type="entry name" value="PROP1-like_PPR_dom"/>
</dbReference>
<feature type="compositionally biased region" description="Basic and acidic residues" evidence="3">
    <location>
        <begin position="735"/>
        <end position="748"/>
    </location>
</feature>
<feature type="region of interest" description="Disordered" evidence="3">
    <location>
        <begin position="723"/>
        <end position="748"/>
    </location>
</feature>
<reference evidence="5 6" key="1">
    <citation type="journal article" date="2010" name="Nature">
        <title>The Ectocarpus genome and the independent evolution of multicellularity in brown algae.</title>
        <authorList>
            <person name="Cock J.M."/>
            <person name="Sterck L."/>
            <person name="Rouze P."/>
            <person name="Scornet D."/>
            <person name="Allen A.E."/>
            <person name="Amoutzias G."/>
            <person name="Anthouard V."/>
            <person name="Artiguenave F."/>
            <person name="Aury J.M."/>
            <person name="Badger J.H."/>
            <person name="Beszteri B."/>
            <person name="Billiau K."/>
            <person name="Bonnet E."/>
            <person name="Bothwell J.H."/>
            <person name="Bowler C."/>
            <person name="Boyen C."/>
            <person name="Brownlee C."/>
            <person name="Carrano C.J."/>
            <person name="Charrier B."/>
            <person name="Cho G.Y."/>
            <person name="Coelho S.M."/>
            <person name="Collen J."/>
            <person name="Corre E."/>
            <person name="Da Silva C."/>
            <person name="Delage L."/>
            <person name="Delaroque N."/>
            <person name="Dittami S.M."/>
            <person name="Doulbeau S."/>
            <person name="Elias M."/>
            <person name="Farnham G."/>
            <person name="Gachon C.M."/>
            <person name="Gschloessl B."/>
            <person name="Heesch S."/>
            <person name="Jabbari K."/>
            <person name="Jubin C."/>
            <person name="Kawai H."/>
            <person name="Kimura K."/>
            <person name="Kloareg B."/>
            <person name="Kupper F.C."/>
            <person name="Lang D."/>
            <person name="Le Bail A."/>
            <person name="Leblanc C."/>
            <person name="Lerouge P."/>
            <person name="Lohr M."/>
            <person name="Lopez P.J."/>
            <person name="Martens C."/>
            <person name="Maumus F."/>
            <person name="Michel G."/>
            <person name="Miranda-Saavedra D."/>
            <person name="Morales J."/>
            <person name="Moreau H."/>
            <person name="Motomura T."/>
            <person name="Nagasato C."/>
            <person name="Napoli C.A."/>
            <person name="Nelson D.R."/>
            <person name="Nyvall-Collen P."/>
            <person name="Peters A.F."/>
            <person name="Pommier C."/>
            <person name="Potin P."/>
            <person name="Poulain J."/>
            <person name="Quesneville H."/>
            <person name="Read B."/>
            <person name="Rensing S.A."/>
            <person name="Ritter A."/>
            <person name="Rousvoal S."/>
            <person name="Samanta M."/>
            <person name="Samson G."/>
            <person name="Schroeder D.C."/>
            <person name="Segurens B."/>
            <person name="Strittmatter M."/>
            <person name="Tonon T."/>
            <person name="Tregear J.W."/>
            <person name="Valentin K."/>
            <person name="von Dassow P."/>
            <person name="Yamagishi T."/>
            <person name="Van de Peer Y."/>
            <person name="Wincker P."/>
        </authorList>
    </citation>
    <scope>NUCLEOTIDE SEQUENCE [LARGE SCALE GENOMIC DNA]</scope>
    <source>
        <strain evidence="6">Ec32 / CCAP1310/4</strain>
    </source>
</reference>
<dbReference type="SUPFAM" id="SSF68906">
    <property type="entry name" value="SAP domain"/>
    <property type="match status" value="1"/>
</dbReference>
<dbReference type="EMBL" id="FN647682">
    <property type="protein sequence ID" value="CBN76560.1"/>
    <property type="molecule type" value="Genomic_DNA"/>
</dbReference>
<feature type="compositionally biased region" description="Gly residues" evidence="3">
    <location>
        <begin position="149"/>
        <end position="178"/>
    </location>
</feature>
<feature type="compositionally biased region" description="Gly residues" evidence="3">
    <location>
        <begin position="121"/>
        <end position="133"/>
    </location>
</feature>
<dbReference type="OrthoDB" id="185373at2759"/>
<dbReference type="STRING" id="2880.D8LB51"/>
<accession>D8LB51</accession>
<dbReference type="InterPro" id="IPR003034">
    <property type="entry name" value="SAP_dom"/>
</dbReference>
<dbReference type="InterPro" id="IPR011990">
    <property type="entry name" value="TPR-like_helical_dom_sf"/>
</dbReference>
<dbReference type="Pfam" id="PF17177">
    <property type="entry name" value="PPR_long"/>
    <property type="match status" value="1"/>
</dbReference>
<feature type="repeat" description="PPR" evidence="2">
    <location>
        <begin position="642"/>
        <end position="676"/>
    </location>
</feature>
<evidence type="ECO:0000256" key="3">
    <source>
        <dbReference type="SAM" id="MobiDB-lite"/>
    </source>
</evidence>
<dbReference type="PROSITE" id="PS50800">
    <property type="entry name" value="SAP"/>
    <property type="match status" value="1"/>
</dbReference>
<dbReference type="OMA" id="NAMSACA"/>
<dbReference type="Proteomes" id="UP000002630">
    <property type="component" value="Linkage Group LG01"/>
</dbReference>
<feature type="compositionally biased region" description="Low complexity" evidence="3">
    <location>
        <begin position="818"/>
        <end position="828"/>
    </location>
</feature>
<dbReference type="SMART" id="SM00513">
    <property type="entry name" value="SAP"/>
    <property type="match status" value="1"/>
</dbReference>
<dbReference type="InParanoid" id="D8LB51"/>
<dbReference type="AlphaFoldDB" id="D8LB51"/>
<feature type="repeat" description="PPR" evidence="2">
    <location>
        <begin position="502"/>
        <end position="536"/>
    </location>
</feature>
<feature type="repeat" description="PPR" evidence="2">
    <location>
        <begin position="537"/>
        <end position="571"/>
    </location>
</feature>
<evidence type="ECO:0000313" key="6">
    <source>
        <dbReference type="Proteomes" id="UP000002630"/>
    </source>
</evidence>
<dbReference type="PROSITE" id="PS51375">
    <property type="entry name" value="PPR"/>
    <property type="match status" value="10"/>
</dbReference>
<dbReference type="PANTHER" id="PTHR47936:SF1">
    <property type="entry name" value="PENTATRICOPEPTIDE REPEAT-CONTAINING PROTEIN GUN1, CHLOROPLASTIC"/>
    <property type="match status" value="1"/>
</dbReference>
<dbReference type="Pfam" id="PF13812">
    <property type="entry name" value="PPR_3"/>
    <property type="match status" value="1"/>
</dbReference>
<gene>
    <name evidence="5" type="ORF">Esi_0000_0246</name>
</gene>
<feature type="repeat" description="PPR" evidence="2">
    <location>
        <begin position="361"/>
        <end position="395"/>
    </location>
</feature>
<feature type="repeat" description="PPR" evidence="2">
    <location>
        <begin position="256"/>
        <end position="290"/>
    </location>
</feature>
<dbReference type="NCBIfam" id="TIGR00756">
    <property type="entry name" value="PPR"/>
    <property type="match status" value="8"/>
</dbReference>
<feature type="compositionally biased region" description="Low complexity" evidence="3">
    <location>
        <begin position="69"/>
        <end position="79"/>
    </location>
</feature>
<feature type="domain" description="SAP" evidence="4">
    <location>
        <begin position="876"/>
        <end position="910"/>
    </location>
</feature>
<feature type="repeat" description="PPR" evidence="2">
    <location>
        <begin position="432"/>
        <end position="466"/>
    </location>
</feature>
<dbReference type="Pfam" id="PF13041">
    <property type="entry name" value="PPR_2"/>
    <property type="match status" value="1"/>
</dbReference>
<feature type="region of interest" description="Disordered" evidence="3">
    <location>
        <begin position="51"/>
        <end position="183"/>
    </location>
</feature>
<organism evidence="5 6">
    <name type="scientific">Ectocarpus siliculosus</name>
    <name type="common">Brown alga</name>
    <name type="synonym">Conferva siliculosa</name>
    <dbReference type="NCBI Taxonomy" id="2880"/>
    <lineage>
        <taxon>Eukaryota</taxon>
        <taxon>Sar</taxon>
        <taxon>Stramenopiles</taxon>
        <taxon>Ochrophyta</taxon>
        <taxon>PX clade</taxon>
        <taxon>Phaeophyceae</taxon>
        <taxon>Ectocarpales</taxon>
        <taxon>Ectocarpaceae</taxon>
        <taxon>Ectocarpus</taxon>
    </lineage>
</organism>
<evidence type="ECO:0000313" key="5">
    <source>
        <dbReference type="EMBL" id="CBN76560.1"/>
    </source>
</evidence>
<feature type="compositionally biased region" description="Gly residues" evidence="3">
    <location>
        <begin position="724"/>
        <end position="734"/>
    </location>
</feature>
<evidence type="ECO:0000256" key="1">
    <source>
        <dbReference type="ARBA" id="ARBA00022737"/>
    </source>
</evidence>
<feature type="region of interest" description="Disordered" evidence="3">
    <location>
        <begin position="312"/>
        <end position="341"/>
    </location>
</feature>
<keyword evidence="6" id="KW-1185">Reference proteome</keyword>
<dbReference type="eggNOG" id="KOG4197">
    <property type="taxonomic scope" value="Eukaryota"/>
</dbReference>
<dbReference type="InterPro" id="IPR036361">
    <property type="entry name" value="SAP_dom_sf"/>
</dbReference>
<dbReference type="Gene3D" id="1.25.40.10">
    <property type="entry name" value="Tetratricopeptide repeat domain"/>
    <property type="match status" value="4"/>
</dbReference>
<feature type="repeat" description="PPR" evidence="2">
    <location>
        <begin position="572"/>
        <end position="606"/>
    </location>
</feature>
<proteinExistence type="predicted"/>
<evidence type="ECO:0000256" key="2">
    <source>
        <dbReference type="PROSITE-ProRule" id="PRU00708"/>
    </source>
</evidence>
<dbReference type="Gene3D" id="1.10.720.30">
    <property type="entry name" value="SAP domain"/>
    <property type="match status" value="1"/>
</dbReference>